<keyword evidence="6" id="KW-0812">Transmembrane</keyword>
<evidence type="ECO:0000313" key="12">
    <source>
        <dbReference type="EMBL" id="QGW78257.1"/>
    </source>
</evidence>
<gene>
    <name evidence="12" type="ORF">GPJ81_16715</name>
</gene>
<keyword evidence="7" id="KW-0653">Protein transport</keyword>
<evidence type="ECO:0000256" key="10">
    <source>
        <dbReference type="SAM" id="MobiDB-lite"/>
    </source>
</evidence>
<dbReference type="GO" id="GO:0031992">
    <property type="term" value="F:energy transducer activity"/>
    <property type="evidence" value="ECO:0007669"/>
    <property type="project" value="TreeGrafter"/>
</dbReference>
<feature type="region of interest" description="Disordered" evidence="10">
    <location>
        <begin position="51"/>
        <end position="173"/>
    </location>
</feature>
<evidence type="ECO:0000256" key="1">
    <source>
        <dbReference type="ARBA" id="ARBA00004383"/>
    </source>
</evidence>
<evidence type="ECO:0000313" key="13">
    <source>
        <dbReference type="Proteomes" id="UP000426235"/>
    </source>
</evidence>
<keyword evidence="3" id="KW-0813">Transport</keyword>
<feature type="compositionally biased region" description="Pro residues" evidence="10">
    <location>
        <begin position="129"/>
        <end position="147"/>
    </location>
</feature>
<dbReference type="PANTHER" id="PTHR33446">
    <property type="entry name" value="PROTEIN TONB-RELATED"/>
    <property type="match status" value="1"/>
</dbReference>
<proteinExistence type="inferred from homology"/>
<dbReference type="GO" id="GO:0015031">
    <property type="term" value="P:protein transport"/>
    <property type="evidence" value="ECO:0007669"/>
    <property type="project" value="UniProtKB-KW"/>
</dbReference>
<organism evidence="12 13">
    <name type="scientific">Pseudomonas alkylphenolica</name>
    <dbReference type="NCBI Taxonomy" id="237609"/>
    <lineage>
        <taxon>Bacteria</taxon>
        <taxon>Pseudomonadati</taxon>
        <taxon>Pseudomonadota</taxon>
        <taxon>Gammaproteobacteria</taxon>
        <taxon>Pseudomonadales</taxon>
        <taxon>Pseudomonadaceae</taxon>
        <taxon>Pseudomonas</taxon>
    </lineage>
</organism>
<dbReference type="Pfam" id="PF03544">
    <property type="entry name" value="TonB_C"/>
    <property type="match status" value="1"/>
</dbReference>
<evidence type="ECO:0000256" key="4">
    <source>
        <dbReference type="ARBA" id="ARBA00022475"/>
    </source>
</evidence>
<feature type="compositionally biased region" description="Polar residues" evidence="10">
    <location>
        <begin position="110"/>
        <end position="123"/>
    </location>
</feature>
<accession>A0A6I6HHS1</accession>
<evidence type="ECO:0000256" key="7">
    <source>
        <dbReference type="ARBA" id="ARBA00022927"/>
    </source>
</evidence>
<feature type="compositionally biased region" description="Pro residues" evidence="10">
    <location>
        <begin position="53"/>
        <end position="88"/>
    </location>
</feature>
<evidence type="ECO:0000256" key="5">
    <source>
        <dbReference type="ARBA" id="ARBA00022519"/>
    </source>
</evidence>
<evidence type="ECO:0000256" key="8">
    <source>
        <dbReference type="ARBA" id="ARBA00022989"/>
    </source>
</evidence>
<dbReference type="PANTHER" id="PTHR33446:SF2">
    <property type="entry name" value="PROTEIN TONB"/>
    <property type="match status" value="1"/>
</dbReference>
<comment type="similarity">
    <text evidence="2">Belongs to the TonB family.</text>
</comment>
<dbReference type="EMBL" id="CP046621">
    <property type="protein sequence ID" value="QGW78257.1"/>
    <property type="molecule type" value="Genomic_DNA"/>
</dbReference>
<dbReference type="GO" id="GO:0098797">
    <property type="term" value="C:plasma membrane protein complex"/>
    <property type="evidence" value="ECO:0007669"/>
    <property type="project" value="TreeGrafter"/>
</dbReference>
<dbReference type="Proteomes" id="UP000426235">
    <property type="component" value="Chromosome"/>
</dbReference>
<evidence type="ECO:0000256" key="9">
    <source>
        <dbReference type="ARBA" id="ARBA00023136"/>
    </source>
</evidence>
<evidence type="ECO:0000256" key="6">
    <source>
        <dbReference type="ARBA" id="ARBA00022692"/>
    </source>
</evidence>
<evidence type="ECO:0000259" key="11">
    <source>
        <dbReference type="PROSITE" id="PS52015"/>
    </source>
</evidence>
<dbReference type="GO" id="GO:0055085">
    <property type="term" value="P:transmembrane transport"/>
    <property type="evidence" value="ECO:0007669"/>
    <property type="project" value="InterPro"/>
</dbReference>
<keyword evidence="9" id="KW-0472">Membrane</keyword>
<dbReference type="NCBIfam" id="TIGR01352">
    <property type="entry name" value="tonB_Cterm"/>
    <property type="match status" value="1"/>
</dbReference>
<evidence type="ECO:0000256" key="2">
    <source>
        <dbReference type="ARBA" id="ARBA00006555"/>
    </source>
</evidence>
<keyword evidence="8" id="KW-1133">Transmembrane helix</keyword>
<dbReference type="InterPro" id="IPR037682">
    <property type="entry name" value="TonB_C"/>
</dbReference>
<sequence length="243" mass="25719">MKHPWGYLVLSVALHVSAGWLLHSLRATPEPLAWQAPMAIQLVSLAQAVEPAPAQPARPQAPPPQAAAPAPAPLKAPVLPKPVPPAAKPLPVKSQPAIVKSAPAPRPESRTSQTAVASAASRQTTSKPVSPPVNSPSTPAPAAPPISPVVSLRPSFVSPPPPPRYPSQARRRNQQGIVRVEVCLDEHGKQLKLTLVRSSGVTSLDQAALEAVTQWRFRPEIVDGRAVPSRVEIPIEFALTANR</sequence>
<keyword evidence="4" id="KW-1003">Cell membrane</keyword>
<evidence type="ECO:0000256" key="3">
    <source>
        <dbReference type="ARBA" id="ARBA00022448"/>
    </source>
</evidence>
<feature type="domain" description="TonB C-terminal" evidence="11">
    <location>
        <begin position="150"/>
        <end position="243"/>
    </location>
</feature>
<name>A0A6I6HHS1_9PSED</name>
<keyword evidence="13" id="KW-1185">Reference proteome</keyword>
<dbReference type="InterPro" id="IPR051045">
    <property type="entry name" value="TonB-dependent_transducer"/>
</dbReference>
<dbReference type="SUPFAM" id="SSF74653">
    <property type="entry name" value="TolA/TonB C-terminal domain"/>
    <property type="match status" value="1"/>
</dbReference>
<dbReference type="AlphaFoldDB" id="A0A6I6HHS1"/>
<keyword evidence="5" id="KW-0997">Cell inner membrane</keyword>
<dbReference type="PROSITE" id="PS52015">
    <property type="entry name" value="TONB_CTD"/>
    <property type="match status" value="1"/>
</dbReference>
<dbReference type="Gene3D" id="3.30.1150.10">
    <property type="match status" value="1"/>
</dbReference>
<reference evidence="12" key="1">
    <citation type="submission" date="2019-12" db="EMBL/GenBank/DDBJ databases">
        <title>Hybrid Genome Assemblies of two High G+C Isolates from Undergraduate Microbiology Courses.</title>
        <authorList>
            <person name="Ne Ville C.J."/>
            <person name="Enright D."/>
            <person name="Hernandez I."/>
            <person name="Dodsworth J."/>
            <person name="Orwin P.M."/>
        </authorList>
    </citation>
    <scope>NUCLEOTIDE SEQUENCE [LARGE SCALE GENOMIC DNA]</scope>
    <source>
        <strain evidence="12">Neo</strain>
    </source>
</reference>
<dbReference type="InterPro" id="IPR006260">
    <property type="entry name" value="TonB/TolA_C"/>
</dbReference>
<protein>
    <submittedName>
        <fullName evidence="12">TonB family protein</fullName>
    </submittedName>
</protein>
<comment type="subcellular location">
    <subcellularLocation>
        <location evidence="1">Cell inner membrane</location>
        <topology evidence="1">Single-pass membrane protein</topology>
        <orientation evidence="1">Periplasmic side</orientation>
    </subcellularLocation>
</comment>
<dbReference type="RefSeq" id="WP_157193170.1">
    <property type="nucleotide sequence ID" value="NZ_CP046621.1"/>
</dbReference>